<keyword evidence="3" id="KW-1185">Reference proteome</keyword>
<dbReference type="EMBL" id="JACCCZ010000001">
    <property type="protein sequence ID" value="NYG01983.1"/>
    <property type="molecule type" value="Genomic_DNA"/>
</dbReference>
<keyword evidence="1" id="KW-0472">Membrane</keyword>
<accession>A0A852VYV6</accession>
<evidence type="ECO:0000256" key="1">
    <source>
        <dbReference type="SAM" id="Phobius"/>
    </source>
</evidence>
<proteinExistence type="predicted"/>
<name>A0A852VYV6_PSEA5</name>
<dbReference type="GeneID" id="98052039"/>
<reference evidence="2 3" key="1">
    <citation type="submission" date="2020-07" db="EMBL/GenBank/DDBJ databases">
        <title>Sequencing the genomes of 1000 actinobacteria strains.</title>
        <authorList>
            <person name="Klenk H.-P."/>
        </authorList>
    </citation>
    <scope>NUCLEOTIDE SEQUENCE [LARGE SCALE GENOMIC DNA]</scope>
    <source>
        <strain evidence="2 3">DSM 44749</strain>
    </source>
</reference>
<protein>
    <submittedName>
        <fullName evidence="2">Uncharacterized protein</fullName>
    </submittedName>
</protein>
<organism evidence="2 3">
    <name type="scientific">Pseudonocardia alni</name>
    <name type="common">Amycolata alni</name>
    <dbReference type="NCBI Taxonomy" id="33907"/>
    <lineage>
        <taxon>Bacteria</taxon>
        <taxon>Bacillati</taxon>
        <taxon>Actinomycetota</taxon>
        <taxon>Actinomycetes</taxon>
        <taxon>Pseudonocardiales</taxon>
        <taxon>Pseudonocardiaceae</taxon>
        <taxon>Pseudonocardia</taxon>
    </lineage>
</organism>
<sequence>MKTAQNVAGFLGVVLGVIPLLQYLVTGRIGLWSFVVGDAPALPWAYPAVLLVVTAVVVVVADRREKAG</sequence>
<evidence type="ECO:0000313" key="2">
    <source>
        <dbReference type="EMBL" id="NYG01983.1"/>
    </source>
</evidence>
<comment type="caution">
    <text evidence="2">The sequence shown here is derived from an EMBL/GenBank/DDBJ whole genome shotgun (WGS) entry which is preliminary data.</text>
</comment>
<keyword evidence="1" id="KW-0812">Transmembrane</keyword>
<feature type="transmembrane region" description="Helical" evidence="1">
    <location>
        <begin position="7"/>
        <end position="24"/>
    </location>
</feature>
<dbReference type="Proteomes" id="UP000549695">
    <property type="component" value="Unassembled WGS sequence"/>
</dbReference>
<feature type="transmembrane region" description="Helical" evidence="1">
    <location>
        <begin position="44"/>
        <end position="61"/>
    </location>
</feature>
<dbReference type="RefSeq" id="WP_179761045.1">
    <property type="nucleotide sequence ID" value="NZ_BAAAJZ010000001.1"/>
</dbReference>
<evidence type="ECO:0000313" key="3">
    <source>
        <dbReference type="Proteomes" id="UP000549695"/>
    </source>
</evidence>
<keyword evidence="1" id="KW-1133">Transmembrane helix</keyword>
<gene>
    <name evidence="2" type="ORF">HDA37_002268</name>
</gene>
<dbReference type="AlphaFoldDB" id="A0A852VYV6"/>